<evidence type="ECO:0000313" key="7">
    <source>
        <dbReference type="EMBL" id="MFF1272451.1"/>
    </source>
</evidence>
<dbReference type="InterPro" id="IPR050763">
    <property type="entry name" value="ABC_transporter_ATP-binding"/>
</dbReference>
<evidence type="ECO:0000259" key="6">
    <source>
        <dbReference type="Pfam" id="PF00005"/>
    </source>
</evidence>
<keyword evidence="5" id="KW-0046">Antibiotic resistance</keyword>
<evidence type="ECO:0000256" key="5">
    <source>
        <dbReference type="ARBA" id="ARBA00023251"/>
    </source>
</evidence>
<evidence type="ECO:0000256" key="4">
    <source>
        <dbReference type="ARBA" id="ARBA00022840"/>
    </source>
</evidence>
<accession>A0ABW6Q028</accession>
<dbReference type="SUPFAM" id="SSF52540">
    <property type="entry name" value="P-loop containing nucleoside triphosphate hydrolases"/>
    <property type="match status" value="1"/>
</dbReference>
<keyword evidence="8" id="KW-1185">Reference proteome</keyword>
<dbReference type="RefSeq" id="WP_388232880.1">
    <property type="nucleotide sequence ID" value="NZ_JBHVZQ010000002.1"/>
</dbReference>
<dbReference type="GO" id="GO:0005524">
    <property type="term" value="F:ATP binding"/>
    <property type="evidence" value="ECO:0007669"/>
    <property type="project" value="UniProtKB-KW"/>
</dbReference>
<keyword evidence="4 7" id="KW-0067">ATP-binding</keyword>
<name>A0ABW6Q028_9ACTN</name>
<feature type="domain" description="ABC transporter" evidence="6">
    <location>
        <begin position="16"/>
        <end position="64"/>
    </location>
</feature>
<keyword evidence="2" id="KW-0813">Transport</keyword>
<protein>
    <submittedName>
        <fullName evidence="7">ATP-binding cassette domain-containing protein</fullName>
    </submittedName>
</protein>
<evidence type="ECO:0000313" key="8">
    <source>
        <dbReference type="Proteomes" id="UP001601627"/>
    </source>
</evidence>
<evidence type="ECO:0000256" key="1">
    <source>
        <dbReference type="ARBA" id="ARBA00004202"/>
    </source>
</evidence>
<dbReference type="EMBL" id="JBHVZQ010000002">
    <property type="protein sequence ID" value="MFF1272451.1"/>
    <property type="molecule type" value="Genomic_DNA"/>
</dbReference>
<dbReference type="Proteomes" id="UP001601627">
    <property type="component" value="Unassembled WGS sequence"/>
</dbReference>
<keyword evidence="3" id="KW-0547">Nucleotide-binding</keyword>
<dbReference type="Gene3D" id="3.40.50.300">
    <property type="entry name" value="P-loop containing nucleotide triphosphate hydrolases"/>
    <property type="match status" value="1"/>
</dbReference>
<organism evidence="7 8">
    <name type="scientific">Streptomyces marokkonensis</name>
    <dbReference type="NCBI Taxonomy" id="324855"/>
    <lineage>
        <taxon>Bacteria</taxon>
        <taxon>Bacillati</taxon>
        <taxon>Actinomycetota</taxon>
        <taxon>Actinomycetes</taxon>
        <taxon>Kitasatosporales</taxon>
        <taxon>Streptomycetaceae</taxon>
        <taxon>Streptomyces</taxon>
    </lineage>
</organism>
<gene>
    <name evidence="7" type="ORF">ACFVZC_03380</name>
</gene>
<dbReference type="PANTHER" id="PTHR42711">
    <property type="entry name" value="ABC TRANSPORTER ATP-BINDING PROTEIN"/>
    <property type="match status" value="1"/>
</dbReference>
<dbReference type="InterPro" id="IPR003439">
    <property type="entry name" value="ABC_transporter-like_ATP-bd"/>
</dbReference>
<proteinExistence type="predicted"/>
<comment type="caution">
    <text evidence="7">The sequence shown here is derived from an EMBL/GenBank/DDBJ whole genome shotgun (WGS) entry which is preliminary data.</text>
</comment>
<comment type="subcellular location">
    <subcellularLocation>
        <location evidence="1">Cell membrane</location>
        <topology evidence="1">Peripheral membrane protein</topology>
    </subcellularLocation>
</comment>
<sequence>MPGYCQAYGDKTVLGGIGLLIPEESVFALLGPKGVGKTTVVKIFSTLIGTDEGQVQVAGHDVATAPDAVRAAIGEPGPG</sequence>
<dbReference type="InterPro" id="IPR027417">
    <property type="entry name" value="P-loop_NTPase"/>
</dbReference>
<dbReference type="PANTHER" id="PTHR42711:SF19">
    <property type="entry name" value="DOXORUBICIN RESISTANCE ATP-BINDING PROTEIN DRRA"/>
    <property type="match status" value="1"/>
</dbReference>
<dbReference type="Pfam" id="PF00005">
    <property type="entry name" value="ABC_tran"/>
    <property type="match status" value="1"/>
</dbReference>
<reference evidence="7 8" key="1">
    <citation type="submission" date="2024-09" db="EMBL/GenBank/DDBJ databases">
        <title>The Natural Products Discovery Center: Release of the First 8490 Sequenced Strains for Exploring Actinobacteria Biosynthetic Diversity.</title>
        <authorList>
            <person name="Kalkreuter E."/>
            <person name="Kautsar S.A."/>
            <person name="Yang D."/>
            <person name="Bader C.D."/>
            <person name="Teijaro C.N."/>
            <person name="Fluegel L."/>
            <person name="Davis C.M."/>
            <person name="Simpson J.R."/>
            <person name="Lauterbach L."/>
            <person name="Steele A.D."/>
            <person name="Gui C."/>
            <person name="Meng S."/>
            <person name="Li G."/>
            <person name="Viehrig K."/>
            <person name="Ye F."/>
            <person name="Su P."/>
            <person name="Kiefer A.F."/>
            <person name="Nichols A."/>
            <person name="Cepeda A.J."/>
            <person name="Yan W."/>
            <person name="Fan B."/>
            <person name="Jiang Y."/>
            <person name="Adhikari A."/>
            <person name="Zheng C.-J."/>
            <person name="Schuster L."/>
            <person name="Cowan T.M."/>
            <person name="Smanski M.J."/>
            <person name="Chevrette M.G."/>
            <person name="De Carvalho L.P.S."/>
            <person name="Shen B."/>
        </authorList>
    </citation>
    <scope>NUCLEOTIDE SEQUENCE [LARGE SCALE GENOMIC DNA]</scope>
    <source>
        <strain evidence="7 8">NPDC058328</strain>
    </source>
</reference>
<evidence type="ECO:0000256" key="2">
    <source>
        <dbReference type="ARBA" id="ARBA00022448"/>
    </source>
</evidence>
<evidence type="ECO:0000256" key="3">
    <source>
        <dbReference type="ARBA" id="ARBA00022741"/>
    </source>
</evidence>